<dbReference type="AlphaFoldDB" id="A0A7S0C9A3"/>
<evidence type="ECO:0000313" key="1">
    <source>
        <dbReference type="EMBL" id="CAD8416812.1"/>
    </source>
</evidence>
<gene>
    <name evidence="1" type="ORF">PINE0816_LOCUS12947</name>
</gene>
<reference evidence="1" key="1">
    <citation type="submission" date="2021-01" db="EMBL/GenBank/DDBJ databases">
        <authorList>
            <person name="Corre E."/>
            <person name="Pelletier E."/>
            <person name="Niang G."/>
            <person name="Scheremetjew M."/>
            <person name="Finn R."/>
            <person name="Kale V."/>
            <person name="Holt S."/>
            <person name="Cochrane G."/>
            <person name="Meng A."/>
            <person name="Brown T."/>
            <person name="Cohen L."/>
        </authorList>
    </citation>
    <scope>NUCLEOTIDE SEQUENCE</scope>
    <source>
        <strain evidence="1">CCAP1064/1</strain>
    </source>
</reference>
<name>A0A7S0C9A3_9STRA</name>
<dbReference type="EMBL" id="HBEL01028012">
    <property type="protein sequence ID" value="CAD8416812.1"/>
    <property type="molecule type" value="Transcribed_RNA"/>
</dbReference>
<proteinExistence type="predicted"/>
<protein>
    <submittedName>
        <fullName evidence="1">Uncharacterized protein</fullName>
    </submittedName>
</protein>
<accession>A0A7S0C9A3</accession>
<sequence length="101" mass="11395">MFCWRSSYQDGFTQKGWVAHAPTGASEVMAEDWAVGMCISLENDTDESKDVDVDVAWDTLWKYGPSRRHDRLTKCTLENLVTKDGVLEEPPSEFATPDKGH</sequence>
<organism evidence="1">
    <name type="scientific">Proboscia inermis</name>
    <dbReference type="NCBI Taxonomy" id="420281"/>
    <lineage>
        <taxon>Eukaryota</taxon>
        <taxon>Sar</taxon>
        <taxon>Stramenopiles</taxon>
        <taxon>Ochrophyta</taxon>
        <taxon>Bacillariophyta</taxon>
        <taxon>Coscinodiscophyceae</taxon>
        <taxon>Rhizosoleniophycidae</taxon>
        <taxon>Rhizosoleniales</taxon>
        <taxon>Rhizosoleniaceae</taxon>
        <taxon>Proboscia</taxon>
    </lineage>
</organism>